<gene>
    <name evidence="5" type="ORF">HLH35_04475</name>
</gene>
<feature type="compositionally biased region" description="Polar residues" evidence="2">
    <location>
        <begin position="191"/>
        <end position="205"/>
    </location>
</feature>
<evidence type="ECO:0000256" key="1">
    <source>
        <dbReference type="ARBA" id="ARBA00009387"/>
    </source>
</evidence>
<dbReference type="Pfam" id="PF01464">
    <property type="entry name" value="SLT"/>
    <property type="match status" value="1"/>
</dbReference>
<reference evidence="5 6" key="1">
    <citation type="submission" date="2020-04" db="EMBL/GenBank/DDBJ databases">
        <title>Description of novel Gluconacetobacter.</title>
        <authorList>
            <person name="Sombolestani A."/>
        </authorList>
    </citation>
    <scope>NUCLEOTIDE SEQUENCE [LARGE SCALE GENOMIC DNA]</scope>
    <source>
        <strain evidence="5 6">LMG 27724</strain>
    </source>
</reference>
<proteinExistence type="inferred from homology"/>
<evidence type="ECO:0000313" key="5">
    <source>
        <dbReference type="EMBL" id="MBB2171384.1"/>
    </source>
</evidence>
<accession>A0A7W4IYI7</accession>
<evidence type="ECO:0000256" key="2">
    <source>
        <dbReference type="SAM" id="MobiDB-lite"/>
    </source>
</evidence>
<feature type="domain" description="Transglycosylase SLT" evidence="4">
    <location>
        <begin position="108"/>
        <end position="164"/>
    </location>
</feature>
<comment type="caution">
    <text evidence="5">The sequence shown here is derived from an EMBL/GenBank/DDBJ whole genome shotgun (WGS) entry which is preliminary data.</text>
</comment>
<feature type="chain" id="PRO_5031189164" evidence="3">
    <location>
        <begin position="30"/>
        <end position="284"/>
    </location>
</feature>
<dbReference type="EMBL" id="JABEQE010000003">
    <property type="protein sequence ID" value="MBB2171384.1"/>
    <property type="molecule type" value="Genomic_DNA"/>
</dbReference>
<evidence type="ECO:0000256" key="3">
    <source>
        <dbReference type="SAM" id="SignalP"/>
    </source>
</evidence>
<feature type="signal peptide" evidence="3">
    <location>
        <begin position="1"/>
        <end position="29"/>
    </location>
</feature>
<evidence type="ECO:0000259" key="4">
    <source>
        <dbReference type="Pfam" id="PF01464"/>
    </source>
</evidence>
<dbReference type="InterPro" id="IPR023346">
    <property type="entry name" value="Lysozyme-like_dom_sf"/>
</dbReference>
<dbReference type="SUPFAM" id="SSF53955">
    <property type="entry name" value="Lysozyme-like"/>
    <property type="match status" value="1"/>
</dbReference>
<protein>
    <submittedName>
        <fullName evidence="5">Transglycosylase SLT domain-containing protein</fullName>
    </submittedName>
</protein>
<feature type="region of interest" description="Disordered" evidence="2">
    <location>
        <begin position="186"/>
        <end position="242"/>
    </location>
</feature>
<evidence type="ECO:0000313" key="6">
    <source>
        <dbReference type="Proteomes" id="UP000577891"/>
    </source>
</evidence>
<keyword evidence="3" id="KW-0732">Signal</keyword>
<dbReference type="AlphaFoldDB" id="A0A7W4IYI7"/>
<dbReference type="Proteomes" id="UP000577891">
    <property type="component" value="Unassembled WGS sequence"/>
</dbReference>
<comment type="similarity">
    <text evidence="1">Belongs to the virb1 family.</text>
</comment>
<name>A0A7W4IYI7_9PROT</name>
<dbReference type="InterPro" id="IPR008258">
    <property type="entry name" value="Transglycosylase_SLT_dom_1"/>
</dbReference>
<sequence length="284" mass="30459">MLYHAPRRQACRVAVVAIALLLPARMALARPPEASPCIAATAQAERDLRVPDGFLNAMSRVESGKPSPDGTISAWPWTITAAGIGHYYSTRAEAVAAVEAFRQQGIQSIDVGCMQVNLQQHPDAFASLDMAFDPVTNALYAGRFLLQMYDKTGSWPRAAAAYHSQTPGIGTPYQWKVLEAWAIPQDGRDQQPPSRQPSHAPSLSTPFFPHPAAPRTIQQPPLTADAQPDPAGGAPPAPAKVFHPFQGFAHFTQPTMHRPSSAGMRGRTLASYRANPVALAGPTG</sequence>
<organism evidence="5 6">
    <name type="scientific">Gluconacetobacter asukensis</name>
    <dbReference type="NCBI Taxonomy" id="1017181"/>
    <lineage>
        <taxon>Bacteria</taxon>
        <taxon>Pseudomonadati</taxon>
        <taxon>Pseudomonadota</taxon>
        <taxon>Alphaproteobacteria</taxon>
        <taxon>Acetobacterales</taxon>
        <taxon>Acetobacteraceae</taxon>
        <taxon>Gluconacetobacter</taxon>
    </lineage>
</organism>
<keyword evidence="6" id="KW-1185">Reference proteome</keyword>